<gene>
    <name evidence="2" type="ORF">AVDCRST_MAG10-3430</name>
</gene>
<protein>
    <submittedName>
        <fullName evidence="2">Uncharacterized protein</fullName>
    </submittedName>
</protein>
<dbReference type="EMBL" id="CADCTB010000208">
    <property type="protein sequence ID" value="CAA9273433.1"/>
    <property type="molecule type" value="Genomic_DNA"/>
</dbReference>
<feature type="compositionally biased region" description="Basic residues" evidence="1">
    <location>
        <begin position="29"/>
        <end position="40"/>
    </location>
</feature>
<accession>A0A6J4J9W5</accession>
<proteinExistence type="predicted"/>
<organism evidence="2">
    <name type="scientific">uncultured Acidimicrobiales bacterium</name>
    <dbReference type="NCBI Taxonomy" id="310071"/>
    <lineage>
        <taxon>Bacteria</taxon>
        <taxon>Bacillati</taxon>
        <taxon>Actinomycetota</taxon>
        <taxon>Acidimicrobiia</taxon>
        <taxon>Acidimicrobiales</taxon>
        <taxon>environmental samples</taxon>
    </lineage>
</organism>
<feature type="region of interest" description="Disordered" evidence="1">
    <location>
        <begin position="1"/>
        <end position="110"/>
    </location>
</feature>
<feature type="compositionally biased region" description="Basic and acidic residues" evidence="1">
    <location>
        <begin position="90"/>
        <end position="99"/>
    </location>
</feature>
<evidence type="ECO:0000256" key="1">
    <source>
        <dbReference type="SAM" id="MobiDB-lite"/>
    </source>
</evidence>
<reference evidence="2" key="1">
    <citation type="submission" date="2020-02" db="EMBL/GenBank/DDBJ databases">
        <authorList>
            <person name="Meier V. D."/>
        </authorList>
    </citation>
    <scope>NUCLEOTIDE SEQUENCE</scope>
    <source>
        <strain evidence="2">AVDCRST_MAG10</strain>
    </source>
</reference>
<dbReference type="AlphaFoldDB" id="A0A6J4J9W5"/>
<evidence type="ECO:0000313" key="2">
    <source>
        <dbReference type="EMBL" id="CAA9273433.1"/>
    </source>
</evidence>
<feature type="non-terminal residue" evidence="2">
    <location>
        <position position="110"/>
    </location>
</feature>
<feature type="compositionally biased region" description="Basic residues" evidence="1">
    <location>
        <begin position="100"/>
        <end position="110"/>
    </location>
</feature>
<feature type="non-terminal residue" evidence="2">
    <location>
        <position position="1"/>
    </location>
</feature>
<sequence length="110" mass="11907">GRGRRRDGRGAGGRVHGHAAADAADAGGHRRGQPLHRPGRAGRPPPGPEPAQPGRRPGGHRRLGRHDRRGRPPHGRERPSPPPGPQSDAHGLHRGQERHRPGRRRDPRGL</sequence>
<name>A0A6J4J9W5_9ACTN</name>
<feature type="compositionally biased region" description="Basic residues" evidence="1">
    <location>
        <begin position="57"/>
        <end position="73"/>
    </location>
</feature>